<evidence type="ECO:0000256" key="7">
    <source>
        <dbReference type="ARBA" id="ARBA00023027"/>
    </source>
</evidence>
<feature type="domain" description="Amine oxidase" evidence="9">
    <location>
        <begin position="13"/>
        <end position="273"/>
    </location>
</feature>
<evidence type="ECO:0000313" key="10">
    <source>
        <dbReference type="EMBL" id="MBO8459371.1"/>
    </source>
</evidence>
<keyword evidence="2" id="KW-0285">Flavoprotein</keyword>
<evidence type="ECO:0000256" key="8">
    <source>
        <dbReference type="PIRSR" id="PIRSR601613-1"/>
    </source>
</evidence>
<dbReference type="Pfam" id="PF01593">
    <property type="entry name" value="Amino_oxidase"/>
    <property type="match status" value="1"/>
</dbReference>
<dbReference type="SUPFAM" id="SSF51905">
    <property type="entry name" value="FAD/NAD(P)-binding domain"/>
    <property type="match status" value="1"/>
</dbReference>
<evidence type="ECO:0000256" key="4">
    <source>
        <dbReference type="ARBA" id="ARBA00022827"/>
    </source>
</evidence>
<dbReference type="InterPro" id="IPR052206">
    <property type="entry name" value="Retinol_saturase"/>
</dbReference>
<evidence type="ECO:0000256" key="6">
    <source>
        <dbReference type="ARBA" id="ARBA00023002"/>
    </source>
</evidence>
<reference evidence="10" key="1">
    <citation type="submission" date="2020-10" db="EMBL/GenBank/DDBJ databases">
        <authorList>
            <person name="Gilroy R."/>
        </authorList>
    </citation>
    <scope>NUCLEOTIDE SEQUENCE</scope>
    <source>
        <strain evidence="10">G3-3990</strain>
    </source>
</reference>
<dbReference type="InterPro" id="IPR001613">
    <property type="entry name" value="Flavin_amine_oxidase"/>
</dbReference>
<comment type="caution">
    <text evidence="10">The sequence shown here is derived from an EMBL/GenBank/DDBJ whole genome shotgun (WGS) entry which is preliminary data.</text>
</comment>
<keyword evidence="4" id="KW-0274">FAD</keyword>
<dbReference type="GO" id="GO:0016491">
    <property type="term" value="F:oxidoreductase activity"/>
    <property type="evidence" value="ECO:0007669"/>
    <property type="project" value="UniProtKB-KW"/>
</dbReference>
<sequence>MKQYDAIIIGGGLGGLVTAAMLSKEGLHVCVLEQHKVIGGCLQSFEREGYVLDTGMHYIGSMSKGQVLYQYFKYLGIVDSLRMRKLDENGFDHFHFLDGTHYCHAMGYEHFIDNLAESFPNERANIEAISRRIKALGNLISPSILKEGRISDSGMEYMCMSAYKEIANHIKDEKLRNVLAGNCGLFAGNRWKTSMYEYGMITYSNIESAYAFVGGSQQLADLLVRQIHANGGDVRLNTKVTKMILEDDKVASVMLASGEKVKAKWVISSLHPALTFSMLENNKVYKKAFFTRINSLENTYGLFTTYLLMKPNTWKYVNQNHYLFNNPDVWSVEGDFKGYNIPSTLFCMQPSADSEYTKLITLLTPMPFSQYERWMNTMVGKRGDEYVEFKENFSEAVIDFVSLYYPDLRNGIIKKYTASPLTYRDYTGTPMGSAYGIVKDCQNPLVTLFPAKTRINNLLLTGQNLNIHGCLGTTISAAITCAEILGMSYMAKAIGNA</sequence>
<dbReference type="PANTHER" id="PTHR46091">
    <property type="entry name" value="BLR7054 PROTEIN"/>
    <property type="match status" value="1"/>
</dbReference>
<reference evidence="10" key="2">
    <citation type="journal article" date="2021" name="PeerJ">
        <title>Extensive microbial diversity within the chicken gut microbiome revealed by metagenomics and culture.</title>
        <authorList>
            <person name="Gilroy R."/>
            <person name="Ravi A."/>
            <person name="Getino M."/>
            <person name="Pursley I."/>
            <person name="Horton D.L."/>
            <person name="Alikhan N.F."/>
            <person name="Baker D."/>
            <person name="Gharbi K."/>
            <person name="Hall N."/>
            <person name="Watson M."/>
            <person name="Adriaenssens E.M."/>
            <person name="Foster-Nyarko E."/>
            <person name="Jarju S."/>
            <person name="Secka A."/>
            <person name="Antonio M."/>
            <person name="Oren A."/>
            <person name="Chaudhuri R.R."/>
            <person name="La Ragione R."/>
            <person name="Hildebrand F."/>
            <person name="Pallen M.J."/>
        </authorList>
    </citation>
    <scope>NUCLEOTIDE SEQUENCE</scope>
    <source>
        <strain evidence="10">G3-3990</strain>
    </source>
</reference>
<dbReference type="EMBL" id="JADIMG010000035">
    <property type="protein sequence ID" value="MBO8459371.1"/>
    <property type="molecule type" value="Genomic_DNA"/>
</dbReference>
<evidence type="ECO:0000256" key="1">
    <source>
        <dbReference type="ARBA" id="ARBA00001974"/>
    </source>
</evidence>
<feature type="binding site" evidence="8">
    <location>
        <position position="240"/>
    </location>
    <ligand>
        <name>FAD</name>
        <dbReference type="ChEBI" id="CHEBI:57692"/>
    </ligand>
</feature>
<dbReference type="Gene3D" id="3.50.50.60">
    <property type="entry name" value="FAD/NAD(P)-binding domain"/>
    <property type="match status" value="2"/>
</dbReference>
<keyword evidence="3" id="KW-0732">Signal</keyword>
<comment type="cofactor">
    <cofactor evidence="1">
        <name>FAD</name>
        <dbReference type="ChEBI" id="CHEBI:57692"/>
    </cofactor>
</comment>
<dbReference type="InterPro" id="IPR036188">
    <property type="entry name" value="FAD/NAD-bd_sf"/>
</dbReference>
<dbReference type="PRINTS" id="PR00757">
    <property type="entry name" value="AMINEOXDASEF"/>
</dbReference>
<evidence type="ECO:0000256" key="2">
    <source>
        <dbReference type="ARBA" id="ARBA00022630"/>
    </source>
</evidence>
<evidence type="ECO:0000256" key="5">
    <source>
        <dbReference type="ARBA" id="ARBA00022857"/>
    </source>
</evidence>
<protein>
    <submittedName>
        <fullName evidence="10">NAD(P)/FAD-dependent oxidoreductase</fullName>
    </submittedName>
</protein>
<dbReference type="PANTHER" id="PTHR46091:SF3">
    <property type="entry name" value="AMINE OXIDASE DOMAIN-CONTAINING PROTEIN"/>
    <property type="match status" value="1"/>
</dbReference>
<keyword evidence="5" id="KW-0521">NADP</keyword>
<proteinExistence type="predicted"/>
<keyword evidence="6" id="KW-0560">Oxidoreductase</keyword>
<dbReference type="InterPro" id="IPR002937">
    <property type="entry name" value="Amino_oxidase"/>
</dbReference>
<keyword evidence="7" id="KW-0520">NAD</keyword>
<name>A0A9D9HT37_9BACT</name>
<dbReference type="Proteomes" id="UP000823641">
    <property type="component" value="Unassembled WGS sequence"/>
</dbReference>
<evidence type="ECO:0000259" key="9">
    <source>
        <dbReference type="Pfam" id="PF01593"/>
    </source>
</evidence>
<dbReference type="AlphaFoldDB" id="A0A9D9HT37"/>
<accession>A0A9D9HT37</accession>
<organism evidence="10 11">
    <name type="scientific">Candidatus Gallipaludibacter merdavium</name>
    <dbReference type="NCBI Taxonomy" id="2840839"/>
    <lineage>
        <taxon>Bacteria</taxon>
        <taxon>Pseudomonadati</taxon>
        <taxon>Bacteroidota</taxon>
        <taxon>Bacteroidia</taxon>
        <taxon>Bacteroidales</taxon>
        <taxon>Candidatus Gallipaludibacter</taxon>
    </lineage>
</organism>
<gene>
    <name evidence="10" type="ORF">IAA73_03445</name>
</gene>
<evidence type="ECO:0000256" key="3">
    <source>
        <dbReference type="ARBA" id="ARBA00022729"/>
    </source>
</evidence>
<evidence type="ECO:0000313" key="11">
    <source>
        <dbReference type="Proteomes" id="UP000823641"/>
    </source>
</evidence>